<gene>
    <name evidence="2" type="ordered locus">CBO2728</name>
</gene>
<dbReference type="EMBL" id="AM412317">
    <property type="protein sequence ID" value="CAL84289.1"/>
    <property type="molecule type" value="Genomic_DNA"/>
</dbReference>
<dbReference type="Proteomes" id="UP000001986">
    <property type="component" value="Chromosome"/>
</dbReference>
<organism evidence="2 3">
    <name type="scientific">Clostridium botulinum (strain Hall / ATCC 3502 / NCTC 13319 / Type A)</name>
    <dbReference type="NCBI Taxonomy" id="441771"/>
    <lineage>
        <taxon>Bacteria</taxon>
        <taxon>Bacillati</taxon>
        <taxon>Bacillota</taxon>
        <taxon>Clostridia</taxon>
        <taxon>Eubacteriales</taxon>
        <taxon>Clostridiaceae</taxon>
        <taxon>Clostridium</taxon>
    </lineage>
</organism>
<accession>A5I5G2</accession>
<proteinExistence type="predicted"/>
<evidence type="ECO:0000259" key="1">
    <source>
        <dbReference type="Pfam" id="PF01973"/>
    </source>
</evidence>
<reference evidence="2 3" key="1">
    <citation type="journal article" date="2007" name="Genome Res.">
        <title>Genome sequence of a proteolytic (Group I) Clostridium botulinum strain Hall A and comparative analysis of the clostridial genomes.</title>
        <authorList>
            <person name="Sebaihia M."/>
            <person name="Peck M.W."/>
            <person name="Minton N.P."/>
            <person name="Thomson N.R."/>
            <person name="Holden M.T.G."/>
            <person name="Mitchell W.J."/>
            <person name="Carter A.T."/>
            <person name="Bentley S.D."/>
            <person name="Mason D.R."/>
            <person name="Crossman L."/>
            <person name="Paul C.J."/>
            <person name="Ivens A."/>
            <person name="Wells-Bennik M.H.J."/>
            <person name="Davis I.J."/>
            <person name="Cerdeno-Tarraga A.M."/>
            <person name="Churcher C."/>
            <person name="Quail M.A."/>
            <person name="Chillingworth T."/>
            <person name="Feltwell T."/>
            <person name="Fraser A."/>
            <person name="Goodhead I."/>
            <person name="Hance Z."/>
            <person name="Jagels K."/>
            <person name="Larke N."/>
            <person name="Maddison M."/>
            <person name="Moule S."/>
            <person name="Mungall K."/>
            <person name="Norbertczak H."/>
            <person name="Rabbinowitsch E."/>
            <person name="Sanders M."/>
            <person name="Simmonds M."/>
            <person name="White B."/>
            <person name="Whithead S."/>
            <person name="Parkhill J."/>
        </authorList>
    </citation>
    <scope>NUCLEOTIDE SEQUENCE [LARGE SCALE GENOMIC DNA]</scope>
    <source>
        <strain evidence="3">Hall / ATCC 3502 / NCTC 13319 / Type A [Sanger]</strain>
    </source>
</reference>
<dbReference type="AlphaFoldDB" id="A5I5G2"/>
<dbReference type="InterPro" id="IPR002826">
    <property type="entry name" value="MptE-like"/>
</dbReference>
<evidence type="ECO:0000313" key="3">
    <source>
        <dbReference type="Proteomes" id="UP000001986"/>
    </source>
</evidence>
<feature type="domain" description="6-hydroxymethylpterin diphosphokinase MptE-like" evidence="1">
    <location>
        <begin position="184"/>
        <end position="353"/>
    </location>
</feature>
<dbReference type="HOGENOM" id="CLU_026503_0_0_9"/>
<dbReference type="Pfam" id="PF01973">
    <property type="entry name" value="MptE-like"/>
    <property type="match status" value="1"/>
</dbReference>
<dbReference type="SMR" id="A5I5G2"/>
<protein>
    <recommendedName>
        <fullName evidence="1">6-hydroxymethylpterin diphosphokinase MptE-like domain-containing protein</fullName>
    </recommendedName>
</protein>
<keyword evidence="3" id="KW-1185">Reference proteome</keyword>
<dbReference type="PANTHER" id="PTHR41786:SF1">
    <property type="entry name" value="6-HYDROXYMETHYLPTERIN DIPHOSPHOKINASE MPTE-LIKE DOMAIN-CONTAINING PROTEIN"/>
    <property type="match status" value="1"/>
</dbReference>
<evidence type="ECO:0000313" key="2">
    <source>
        <dbReference type="EMBL" id="CAL84289.1"/>
    </source>
</evidence>
<dbReference type="PANTHER" id="PTHR41786">
    <property type="entry name" value="MOTILITY ACCESSORY FACTOR MAF"/>
    <property type="match status" value="1"/>
</dbReference>
<dbReference type="PATRIC" id="fig|413999.7.peg.2711"/>
<dbReference type="KEGG" id="cbo:CBO2728"/>
<sequence length="571" mass="66435">MWKGMSTITECITEKSKDNKNIFRIKKDNKWIYIGSKYSVSRDVDNFINKTLKIINDEQLLVIFGLGAGEHIIKLLSYLSQQNKVIIIEPNNSVINSFRQLGYYKEIILDKRIEIARYDSIILENIISKYINNMINMEFLIYANYDKIYNKEILKTIEILKKYKKDKSLENNTLINCGKNNWINYVNNLNSIINSIPINNIKDLYKGKSAIIVSAGPSLDKNIYLLKEYRENFIIICGLRTLKPLLDIGVKPDFICVIDFGDKIYELGHPFLNFNIPLVYHIASNYNFIREYKGPKIFFNTYNIEKNYLDNLINKKVDSIIQGGSVAHVCMGLAIYLGCNNIIFIGQDLAYTGERLHSNSSTLETEGGNIGMYDDNIYVDGINGNKVRTSCELDAYRRYIEFYIHMLKNINFINSTEGGANIKGTKVMPLKESLNKYGKFVSKKNIEQLCEKFYIDKNYAILKINNIKDYIEEDIKNAEEYFKNLSKNSIDSKSIKIYIEAILSHKYWDFIYWIIYPVILKSNNKQFYTKFSMNKDEKINVIKNKYHFLLSSIENELEGALNILNKLEVED</sequence>
<name>A5I5G2_CLOBH</name>